<dbReference type="EMBL" id="MU394389">
    <property type="protein sequence ID" value="KAI6081669.1"/>
    <property type="molecule type" value="Genomic_DNA"/>
</dbReference>
<sequence length="154" mass="17172">MRISIFSTICALVVPALTLPSSPSWIEKRQDVNAPWFITRWSDSWALNETGVHTVGLEIGTYDAYVNGFNGFSGSCNAIRVNACNTTICFGGGDQWHVETKVTFNRTTNHTGLWIKHVLRENDGRIVSATGSTDNFVFPNTFIYELYPTDVQGF</sequence>
<evidence type="ECO:0000313" key="1">
    <source>
        <dbReference type="EMBL" id="KAI6081669.1"/>
    </source>
</evidence>
<comment type="caution">
    <text evidence="1">The sequence shown here is derived from an EMBL/GenBank/DDBJ whole genome shotgun (WGS) entry which is preliminary data.</text>
</comment>
<accession>A0ACC0CMM1</accession>
<evidence type="ECO:0000313" key="2">
    <source>
        <dbReference type="Proteomes" id="UP001497680"/>
    </source>
</evidence>
<gene>
    <name evidence="1" type="ORF">F4821DRAFT_248731</name>
</gene>
<protein>
    <submittedName>
        <fullName evidence="1">Uncharacterized protein</fullName>
    </submittedName>
</protein>
<name>A0ACC0CMM1_9PEZI</name>
<dbReference type="Proteomes" id="UP001497680">
    <property type="component" value="Unassembled WGS sequence"/>
</dbReference>
<keyword evidence="2" id="KW-1185">Reference proteome</keyword>
<reference evidence="1 2" key="1">
    <citation type="journal article" date="2022" name="New Phytol.">
        <title>Ecological generalism drives hyperdiversity of secondary metabolite gene clusters in xylarialean endophytes.</title>
        <authorList>
            <person name="Franco M.E.E."/>
            <person name="Wisecaver J.H."/>
            <person name="Arnold A.E."/>
            <person name="Ju Y.M."/>
            <person name="Slot J.C."/>
            <person name="Ahrendt S."/>
            <person name="Moore L.P."/>
            <person name="Eastman K.E."/>
            <person name="Scott K."/>
            <person name="Konkel Z."/>
            <person name="Mondo S.J."/>
            <person name="Kuo A."/>
            <person name="Hayes R.D."/>
            <person name="Haridas S."/>
            <person name="Andreopoulos B."/>
            <person name="Riley R."/>
            <person name="LaButti K."/>
            <person name="Pangilinan J."/>
            <person name="Lipzen A."/>
            <person name="Amirebrahimi M."/>
            <person name="Yan J."/>
            <person name="Adam C."/>
            <person name="Keymanesh K."/>
            <person name="Ng V."/>
            <person name="Louie K."/>
            <person name="Northen T."/>
            <person name="Drula E."/>
            <person name="Henrissat B."/>
            <person name="Hsieh H.M."/>
            <person name="Youens-Clark K."/>
            <person name="Lutzoni F."/>
            <person name="Miadlikowska J."/>
            <person name="Eastwood D.C."/>
            <person name="Hamelin R.C."/>
            <person name="Grigoriev I.V."/>
            <person name="U'Ren J.M."/>
        </authorList>
    </citation>
    <scope>NUCLEOTIDE SEQUENCE [LARGE SCALE GENOMIC DNA]</scope>
    <source>
        <strain evidence="1 2">ER1909</strain>
    </source>
</reference>
<proteinExistence type="predicted"/>
<organism evidence="1 2">
    <name type="scientific">Hypoxylon rubiginosum</name>
    <dbReference type="NCBI Taxonomy" id="110542"/>
    <lineage>
        <taxon>Eukaryota</taxon>
        <taxon>Fungi</taxon>
        <taxon>Dikarya</taxon>
        <taxon>Ascomycota</taxon>
        <taxon>Pezizomycotina</taxon>
        <taxon>Sordariomycetes</taxon>
        <taxon>Xylariomycetidae</taxon>
        <taxon>Xylariales</taxon>
        <taxon>Hypoxylaceae</taxon>
        <taxon>Hypoxylon</taxon>
    </lineage>
</organism>